<evidence type="ECO:0000313" key="3">
    <source>
        <dbReference type="Proteomes" id="UP001295684"/>
    </source>
</evidence>
<protein>
    <submittedName>
        <fullName evidence="2">Uncharacterized protein</fullName>
    </submittedName>
</protein>
<feature type="transmembrane region" description="Helical" evidence="1">
    <location>
        <begin position="70"/>
        <end position="89"/>
    </location>
</feature>
<proteinExistence type="predicted"/>
<sequence>MFLASHRDLGLMVTRFRKYAFDYRVDVVVWGLVFVRRYFMVIMQCTAFVSFLQRDCYHILRQKWRISKTLGFLLFILLEICCVRASFYFQETIVFLSSDIQIVMLQNSFWVFLIIYSIFSGEKFMSAISIPNACYDIIFSLIFSLDITFGINYFYFTEIYSGDVHSQGCFILLLFAIHVSMILVFFAHQFYFCSPYFGENLQNFKGYVHKLYPKFEIDTLNARLIPICDYCLNSLVEPSLFYTKITKKNHELCKALSQFPDAYIKTSCNHLLHPECLTQLFLSDDKHCFCRKLFYKI</sequence>
<feature type="transmembrane region" description="Helical" evidence="1">
    <location>
        <begin position="168"/>
        <end position="187"/>
    </location>
</feature>
<evidence type="ECO:0000313" key="2">
    <source>
        <dbReference type="EMBL" id="CAI2367809.1"/>
    </source>
</evidence>
<reference evidence="2" key="1">
    <citation type="submission" date="2023-07" db="EMBL/GenBank/DDBJ databases">
        <authorList>
            <consortium name="AG Swart"/>
            <person name="Singh M."/>
            <person name="Singh A."/>
            <person name="Seah K."/>
            <person name="Emmerich C."/>
        </authorList>
    </citation>
    <scope>NUCLEOTIDE SEQUENCE</scope>
    <source>
        <strain evidence="2">DP1</strain>
    </source>
</reference>
<keyword evidence="1" id="KW-1133">Transmembrane helix</keyword>
<accession>A0AAD1X970</accession>
<keyword evidence="3" id="KW-1185">Reference proteome</keyword>
<gene>
    <name evidence="2" type="ORF">ECRASSUSDP1_LOCUS9097</name>
</gene>
<dbReference type="Proteomes" id="UP001295684">
    <property type="component" value="Unassembled WGS sequence"/>
</dbReference>
<dbReference type="EMBL" id="CAMPGE010008926">
    <property type="protein sequence ID" value="CAI2367809.1"/>
    <property type="molecule type" value="Genomic_DNA"/>
</dbReference>
<name>A0AAD1X970_EUPCR</name>
<keyword evidence="1" id="KW-0472">Membrane</keyword>
<evidence type="ECO:0000256" key="1">
    <source>
        <dbReference type="SAM" id="Phobius"/>
    </source>
</evidence>
<organism evidence="2 3">
    <name type="scientific">Euplotes crassus</name>
    <dbReference type="NCBI Taxonomy" id="5936"/>
    <lineage>
        <taxon>Eukaryota</taxon>
        <taxon>Sar</taxon>
        <taxon>Alveolata</taxon>
        <taxon>Ciliophora</taxon>
        <taxon>Intramacronucleata</taxon>
        <taxon>Spirotrichea</taxon>
        <taxon>Hypotrichia</taxon>
        <taxon>Euplotida</taxon>
        <taxon>Euplotidae</taxon>
        <taxon>Moneuplotes</taxon>
    </lineage>
</organism>
<keyword evidence="1" id="KW-0812">Transmembrane</keyword>
<feature type="transmembrane region" description="Helical" evidence="1">
    <location>
        <begin position="133"/>
        <end position="156"/>
    </location>
</feature>
<feature type="transmembrane region" description="Helical" evidence="1">
    <location>
        <begin position="101"/>
        <end position="121"/>
    </location>
</feature>
<comment type="caution">
    <text evidence="2">The sequence shown here is derived from an EMBL/GenBank/DDBJ whole genome shotgun (WGS) entry which is preliminary data.</text>
</comment>
<feature type="transmembrane region" description="Helical" evidence="1">
    <location>
        <begin position="27"/>
        <end position="49"/>
    </location>
</feature>
<dbReference type="AlphaFoldDB" id="A0AAD1X970"/>